<dbReference type="CDD" id="cd04587">
    <property type="entry name" value="CBS_pair_CAP-ED_NT_Pol-beta-like_DUF294_assoc"/>
    <property type="match status" value="1"/>
</dbReference>
<evidence type="ECO:0000256" key="1">
    <source>
        <dbReference type="ARBA" id="ARBA00023122"/>
    </source>
</evidence>
<dbReference type="InterPro" id="IPR005105">
    <property type="entry name" value="GlnD_Uridyltrans_N"/>
</dbReference>
<dbReference type="SMART" id="SM00116">
    <property type="entry name" value="CBS"/>
    <property type="match status" value="2"/>
</dbReference>
<dbReference type="SUPFAM" id="SSF81301">
    <property type="entry name" value="Nucleotidyltransferase"/>
    <property type="match status" value="1"/>
</dbReference>
<evidence type="ECO:0000313" key="6">
    <source>
        <dbReference type="EMBL" id="BAB07461.1"/>
    </source>
</evidence>
<dbReference type="GO" id="GO:0008773">
    <property type="term" value="F:[protein-PII] uridylyltransferase activity"/>
    <property type="evidence" value="ECO:0007669"/>
    <property type="project" value="InterPro"/>
</dbReference>
<dbReference type="AlphaFoldDB" id="Q9K6I7"/>
<feature type="domain" description="CBS" evidence="5">
    <location>
        <begin position="243"/>
        <end position="299"/>
    </location>
</feature>
<keyword evidence="7" id="KW-1185">Reference proteome</keyword>
<feature type="domain" description="CBS" evidence="5">
    <location>
        <begin position="178"/>
        <end position="236"/>
    </location>
</feature>
<dbReference type="eggNOG" id="COG2905">
    <property type="taxonomic scope" value="Bacteria"/>
</dbReference>
<name>Q9K6I7_HALH5</name>
<dbReference type="EMBL" id="BA000004">
    <property type="protein sequence ID" value="BAB07461.1"/>
    <property type="molecule type" value="Genomic_DNA"/>
</dbReference>
<proteinExistence type="predicted"/>
<dbReference type="InterPro" id="IPR043519">
    <property type="entry name" value="NT_sf"/>
</dbReference>
<dbReference type="PROSITE" id="PS51371">
    <property type="entry name" value="CBS"/>
    <property type="match status" value="2"/>
</dbReference>
<dbReference type="InterPro" id="IPR018821">
    <property type="entry name" value="DUF294_put_nucleoTrafse_sb-bd"/>
</dbReference>
<dbReference type="InterPro" id="IPR014710">
    <property type="entry name" value="RmlC-like_jellyroll"/>
</dbReference>
<dbReference type="Proteomes" id="UP000001258">
    <property type="component" value="Chromosome"/>
</dbReference>
<dbReference type="InterPro" id="IPR000644">
    <property type="entry name" value="CBS_dom"/>
</dbReference>
<dbReference type="Pfam" id="PF03445">
    <property type="entry name" value="DUF294"/>
    <property type="match status" value="1"/>
</dbReference>
<evidence type="ECO:0000259" key="4">
    <source>
        <dbReference type="PROSITE" id="PS50042"/>
    </source>
</evidence>
<keyword evidence="1 3" id="KW-0129">CBS domain</keyword>
<dbReference type="InterPro" id="IPR018490">
    <property type="entry name" value="cNMP-bd_dom_sf"/>
</dbReference>
<dbReference type="PANTHER" id="PTHR43080:SF2">
    <property type="entry name" value="CBS DOMAIN-CONTAINING PROTEIN"/>
    <property type="match status" value="1"/>
</dbReference>
<dbReference type="CDD" id="cd00038">
    <property type="entry name" value="CAP_ED"/>
    <property type="match status" value="1"/>
</dbReference>
<dbReference type="HOGENOM" id="CLU_027866_1_0_9"/>
<dbReference type="InterPro" id="IPR000595">
    <property type="entry name" value="cNMP-bd_dom"/>
</dbReference>
<evidence type="ECO:0000259" key="5">
    <source>
        <dbReference type="PROSITE" id="PS51371"/>
    </source>
</evidence>
<dbReference type="InterPro" id="IPR051257">
    <property type="entry name" value="Diverse_CBS-Domain"/>
</dbReference>
<gene>
    <name evidence="6" type="ordered locus">BH3742</name>
</gene>
<sequence>MNLPENDSLFQQVHRHPLFSGTTDEEFAALMDACALKNYEKSEKVLYSNSPRHGLLLILKGVAEVFVAGSDEHQQEVLEVLEIGDMIGFSSLADFLGEQPEHAVIHNVEVRTVEPSVCLHIPYSVMERRWHEDTVQDFMLRQAATRLRDIYHSLAEQVQLANKWGESEPFIRRIQDVMTEPAVTVQEQALVQEVARKMMDEGTSSVIVLNDENKLSGIITEKDLVGRVIASGQSKTQKAYEVMTKNPYTISRHAYYYEAMSMFLMNKIKHLPVEEAGRPLGMVTLSDLLQKKNRGTLEVIQTIEESTITSIGNVKEAIHDILSTLLRDGVPTIHMLEMITKLYDRLVQHCLQLTIDSFEKEGLGTPPVPFTWYMMGSSGRGEQFMPTDQDHFLVYQDTEKEEGAKVADYFKRFTEALVETLEKAGYRRCPGDMMASSPNWCGSLSMWRDRLRRWGLRATNDHILLGHNFLSFRYVAGDEALHNQFQQMVKDHLERSRIYLYRMAEHEKEIPVPVLDHPIRALFRVKRDKVDLKKHALFPFHHCLQLLGAQQGIVGRLPLQFVKELSKADVISEEMNEELFDAYEVILSIRMKQGLERSKDNREGPTSEVHVRHLRTREKEQLIHAIKTIRTLQQQTLASFGMF</sequence>
<feature type="domain" description="Cyclic nucleotide-binding" evidence="4">
    <location>
        <begin position="18"/>
        <end position="105"/>
    </location>
</feature>
<dbReference type="PANTHER" id="PTHR43080">
    <property type="entry name" value="CBS DOMAIN-CONTAINING PROTEIN CBSX3, MITOCHONDRIAL"/>
    <property type="match status" value="1"/>
</dbReference>
<dbReference type="Gene3D" id="3.10.580.10">
    <property type="entry name" value="CBS-domain"/>
    <property type="match status" value="1"/>
</dbReference>
<evidence type="ECO:0000313" key="7">
    <source>
        <dbReference type="Proteomes" id="UP000001258"/>
    </source>
</evidence>
<dbReference type="Gene3D" id="2.60.120.10">
    <property type="entry name" value="Jelly Rolls"/>
    <property type="match status" value="1"/>
</dbReference>
<organism evidence="6 7">
    <name type="scientific">Halalkalibacterium halodurans (strain ATCC BAA-125 / DSM 18197 / FERM 7344 / JCM 9153 / C-125)</name>
    <name type="common">Bacillus halodurans</name>
    <dbReference type="NCBI Taxonomy" id="272558"/>
    <lineage>
        <taxon>Bacteria</taxon>
        <taxon>Bacillati</taxon>
        <taxon>Bacillota</taxon>
        <taxon>Bacilli</taxon>
        <taxon>Bacillales</taxon>
        <taxon>Bacillaceae</taxon>
        <taxon>Halalkalibacterium (ex Joshi et al. 2022)</taxon>
    </lineage>
</organism>
<keyword evidence="2" id="KW-0010">Activator</keyword>
<dbReference type="CDD" id="cd05401">
    <property type="entry name" value="NT_GlnE_GlnD_like"/>
    <property type="match status" value="1"/>
</dbReference>
<dbReference type="SUPFAM" id="SSF51206">
    <property type="entry name" value="cAMP-binding domain-like"/>
    <property type="match status" value="1"/>
</dbReference>
<dbReference type="Pfam" id="PF10335">
    <property type="entry name" value="DUF294_C"/>
    <property type="match status" value="1"/>
</dbReference>
<accession>Q9K6I7</accession>
<dbReference type="PIR" id="F84117">
    <property type="entry name" value="F84117"/>
</dbReference>
<dbReference type="Pfam" id="PF00571">
    <property type="entry name" value="CBS"/>
    <property type="match status" value="2"/>
</dbReference>
<reference evidence="6 7" key="1">
    <citation type="journal article" date="2000" name="Nucleic Acids Res.">
        <title>Complete genome sequence of the alkaliphilic bacterium Bacillus halodurans and genomic sequence comparison with Bacillus subtilis.</title>
        <authorList>
            <person name="Takami H."/>
            <person name="Nakasone K."/>
            <person name="Takaki Y."/>
            <person name="Maeno G."/>
            <person name="Sasaki R."/>
            <person name="Masui N."/>
            <person name="Fuji F."/>
            <person name="Hirama C."/>
            <person name="Nakamura Y."/>
            <person name="Ogasawara N."/>
            <person name="Kuhara S."/>
            <person name="Horikoshi K."/>
        </authorList>
    </citation>
    <scope>NUCLEOTIDE SEQUENCE [LARGE SCALE GENOMIC DNA]</scope>
    <source>
        <strain evidence="7">ATCC BAA-125 / DSM 18197 / FERM 7344 / JCM 9153 / C-125</strain>
    </source>
</reference>
<evidence type="ECO:0000256" key="3">
    <source>
        <dbReference type="PROSITE-ProRule" id="PRU00703"/>
    </source>
</evidence>
<dbReference type="STRING" id="272558.gene:10729655"/>
<protein>
    <submittedName>
        <fullName evidence="6">BH3742 protein</fullName>
    </submittedName>
</protein>
<dbReference type="RefSeq" id="WP_010899867.1">
    <property type="nucleotide sequence ID" value="NC_002570.2"/>
</dbReference>
<evidence type="ECO:0000256" key="2">
    <source>
        <dbReference type="ARBA" id="ARBA00023159"/>
    </source>
</evidence>
<dbReference type="InterPro" id="IPR046342">
    <property type="entry name" value="CBS_dom_sf"/>
</dbReference>
<dbReference type="OrthoDB" id="9810963at2"/>
<dbReference type="PROSITE" id="PS50042">
    <property type="entry name" value="CNMP_BINDING_3"/>
    <property type="match status" value="1"/>
</dbReference>
<dbReference type="KEGG" id="bha:BH3742"/>
<dbReference type="SUPFAM" id="SSF54631">
    <property type="entry name" value="CBS-domain pair"/>
    <property type="match status" value="1"/>
</dbReference>